<dbReference type="KEGG" id="pvi:Cvib_1684"/>
<protein>
    <submittedName>
        <fullName evidence="2">Uncharacterized protein</fullName>
    </submittedName>
</protein>
<keyword evidence="1" id="KW-1133">Transmembrane helix</keyword>
<dbReference type="HOGENOM" id="CLU_183770_0_0_10"/>
<evidence type="ECO:0000313" key="2">
    <source>
        <dbReference type="EMBL" id="ABP37694.1"/>
    </source>
</evidence>
<gene>
    <name evidence="2" type="ordered locus">Cvib_1684</name>
</gene>
<proteinExistence type="predicted"/>
<reference evidence="2" key="1">
    <citation type="submission" date="2007-03" db="EMBL/GenBank/DDBJ databases">
        <title>Complete sequence of Prosthecochloris vibrioformis DSM 265.</title>
        <authorList>
            <consortium name="US DOE Joint Genome Institute"/>
            <person name="Copeland A."/>
            <person name="Lucas S."/>
            <person name="Lapidus A."/>
            <person name="Barry K."/>
            <person name="Detter J.C."/>
            <person name="Glavina del Rio T."/>
            <person name="Hammon N."/>
            <person name="Israni S."/>
            <person name="Pitluck S."/>
            <person name="Schmutz J."/>
            <person name="Larimer F."/>
            <person name="Land M."/>
            <person name="Hauser L."/>
            <person name="Mikhailova N."/>
            <person name="Li T."/>
            <person name="Overmann J."/>
            <person name="Schuster S.C."/>
            <person name="Bryant D.A."/>
            <person name="Richardson P."/>
        </authorList>
    </citation>
    <scope>NUCLEOTIDE SEQUENCE [LARGE SCALE GENOMIC DNA]</scope>
    <source>
        <strain evidence="2">DSM 265</strain>
    </source>
</reference>
<sequence length="96" mass="10916">MCTFHSCNRCFCSSFKRFLRMNPMYYFIGATLSILLSIYVFIFGTGGNHELVGIFIGLWAPTIIAVGIFNTLLGIHDEMCCAHRRIEGRQKGDDEQ</sequence>
<accession>A4SGT5</accession>
<keyword evidence="1" id="KW-0472">Membrane</keyword>
<name>A4SGT5_CHLPM</name>
<dbReference type="STRING" id="290318.Cvib_1684"/>
<keyword evidence="1" id="KW-0812">Transmembrane</keyword>
<dbReference type="EMBL" id="CP000607">
    <property type="protein sequence ID" value="ABP37694.1"/>
    <property type="molecule type" value="Genomic_DNA"/>
</dbReference>
<feature type="transmembrane region" description="Helical" evidence="1">
    <location>
        <begin position="51"/>
        <end position="75"/>
    </location>
</feature>
<organism evidence="2">
    <name type="scientific">Chlorobium phaeovibrioides (strain DSM 265 / 1930)</name>
    <name type="common">Prosthecochloris vibrioformis (strain DSM 265)</name>
    <dbReference type="NCBI Taxonomy" id="290318"/>
    <lineage>
        <taxon>Bacteria</taxon>
        <taxon>Pseudomonadati</taxon>
        <taxon>Chlorobiota</taxon>
        <taxon>Chlorobiia</taxon>
        <taxon>Chlorobiales</taxon>
        <taxon>Chlorobiaceae</taxon>
        <taxon>Chlorobium/Pelodictyon group</taxon>
        <taxon>Chlorobium</taxon>
    </lineage>
</organism>
<dbReference type="AlphaFoldDB" id="A4SGT5"/>
<evidence type="ECO:0000256" key="1">
    <source>
        <dbReference type="SAM" id="Phobius"/>
    </source>
</evidence>
<feature type="transmembrane region" description="Helical" evidence="1">
    <location>
        <begin position="24"/>
        <end position="45"/>
    </location>
</feature>